<dbReference type="AlphaFoldDB" id="A0A024VTJ9"/>
<protein>
    <submittedName>
        <fullName evidence="2">Uncharacterized protein</fullName>
    </submittedName>
</protein>
<organism evidence="2 3">
    <name type="scientific">Plasmodium falciparum FCH/4</name>
    <dbReference type="NCBI Taxonomy" id="1036724"/>
    <lineage>
        <taxon>Eukaryota</taxon>
        <taxon>Sar</taxon>
        <taxon>Alveolata</taxon>
        <taxon>Apicomplexa</taxon>
        <taxon>Aconoidasida</taxon>
        <taxon>Haemosporida</taxon>
        <taxon>Plasmodiidae</taxon>
        <taxon>Plasmodium</taxon>
        <taxon>Plasmodium (Laverania)</taxon>
    </lineage>
</organism>
<feature type="transmembrane region" description="Helical" evidence="1">
    <location>
        <begin position="181"/>
        <end position="199"/>
    </location>
</feature>
<evidence type="ECO:0000313" key="3">
    <source>
        <dbReference type="Proteomes" id="UP000030656"/>
    </source>
</evidence>
<dbReference type="EMBL" id="KI927842">
    <property type="protein sequence ID" value="ETW31535.1"/>
    <property type="molecule type" value="Genomic_DNA"/>
</dbReference>
<keyword evidence="1" id="KW-0812">Transmembrane</keyword>
<reference evidence="2 3" key="1">
    <citation type="submission" date="2013-02" db="EMBL/GenBank/DDBJ databases">
        <title>The Genome Annotation of Plasmodium falciparum FCH/4.</title>
        <authorList>
            <consortium name="The Broad Institute Genome Sequencing Platform"/>
            <consortium name="The Broad Institute Genome Sequencing Center for Infectious Disease"/>
            <person name="Neafsey D."/>
            <person name="Hoffman S."/>
            <person name="Volkman S."/>
            <person name="Rosenthal P."/>
            <person name="Walker B."/>
            <person name="Young S.K."/>
            <person name="Zeng Q."/>
            <person name="Gargeya S."/>
            <person name="Fitzgerald M."/>
            <person name="Haas B."/>
            <person name="Abouelleil A."/>
            <person name="Allen A.W."/>
            <person name="Alvarado L."/>
            <person name="Arachchi H.M."/>
            <person name="Berlin A.M."/>
            <person name="Chapman S.B."/>
            <person name="Gainer-Dewar J."/>
            <person name="Goldberg J."/>
            <person name="Griggs A."/>
            <person name="Gujja S."/>
            <person name="Hansen M."/>
            <person name="Howarth C."/>
            <person name="Imamovic A."/>
            <person name="Ireland A."/>
            <person name="Larimer J."/>
            <person name="McCowan C."/>
            <person name="Murphy C."/>
            <person name="Pearson M."/>
            <person name="Poon T.W."/>
            <person name="Priest M."/>
            <person name="Roberts A."/>
            <person name="Saif S."/>
            <person name="Shea T."/>
            <person name="Sisk P."/>
            <person name="Sykes S."/>
            <person name="Wortman J."/>
            <person name="Nusbaum C."/>
            <person name="Birren B."/>
        </authorList>
    </citation>
    <scope>NUCLEOTIDE SEQUENCE [LARGE SCALE GENOMIC DNA]</scope>
    <source>
        <strain evidence="2 3">FCH/4</strain>
    </source>
</reference>
<keyword evidence="1" id="KW-0472">Membrane</keyword>
<sequence length="200" mass="24298">MYIIRNIFISLYMKKEKRTKKKKKNSRIHDVYDIKDKYNYHASLEHNNIRDKIQYCKMFIKYIYLMFNILFNICSSLYDQGLTNDVVFKNIISTKVVVQDNFMNEKISVIINEIIIFFEQIVILYNYLKYVINCVGVEKNNVKFRGPYEKIEREKKKKKKKKNYDKNKMVLDYDDGQTTNLTNVFYIFCIITYYIFCIIT</sequence>
<dbReference type="Proteomes" id="UP000030656">
    <property type="component" value="Unassembled WGS sequence"/>
</dbReference>
<feature type="transmembrane region" description="Helical" evidence="1">
    <location>
        <begin position="59"/>
        <end position="78"/>
    </location>
</feature>
<accession>A0A024VTJ9</accession>
<name>A0A024VTJ9_PLAFA</name>
<reference evidence="2 3" key="2">
    <citation type="submission" date="2013-02" db="EMBL/GenBank/DDBJ databases">
        <title>The Genome Sequence of Plasmodium falciparum FCH/4.</title>
        <authorList>
            <consortium name="The Broad Institute Genome Sequencing Platform"/>
            <consortium name="The Broad Institute Genome Sequencing Center for Infectious Disease"/>
            <person name="Neafsey D."/>
            <person name="Cheeseman I."/>
            <person name="Volkman S."/>
            <person name="Adams J."/>
            <person name="Walker B."/>
            <person name="Young S.K."/>
            <person name="Zeng Q."/>
            <person name="Gargeya S."/>
            <person name="Fitzgerald M."/>
            <person name="Haas B."/>
            <person name="Abouelleil A."/>
            <person name="Alvarado L."/>
            <person name="Arachchi H.M."/>
            <person name="Berlin A.M."/>
            <person name="Chapman S.B."/>
            <person name="Dewar J."/>
            <person name="Goldberg J."/>
            <person name="Griggs A."/>
            <person name="Gujja S."/>
            <person name="Hansen M."/>
            <person name="Howarth C."/>
            <person name="Imamovic A."/>
            <person name="Larimer J."/>
            <person name="McCowan C."/>
            <person name="Murphy C."/>
            <person name="Neiman D."/>
            <person name="Pearson M."/>
            <person name="Priest M."/>
            <person name="Roberts A."/>
            <person name="Saif S."/>
            <person name="Shea T."/>
            <person name="Sisk P."/>
            <person name="Sykes S."/>
            <person name="Wortman J."/>
            <person name="Nusbaum C."/>
            <person name="Birren B."/>
        </authorList>
    </citation>
    <scope>NUCLEOTIDE SEQUENCE [LARGE SCALE GENOMIC DNA]</scope>
    <source>
        <strain evidence="2 3">FCH/4</strain>
    </source>
</reference>
<evidence type="ECO:0000313" key="2">
    <source>
        <dbReference type="EMBL" id="ETW31535.1"/>
    </source>
</evidence>
<evidence type="ECO:0000256" key="1">
    <source>
        <dbReference type="SAM" id="Phobius"/>
    </source>
</evidence>
<keyword evidence="1" id="KW-1133">Transmembrane helix</keyword>
<gene>
    <name evidence="2" type="ORF">PFFCH_01024</name>
</gene>
<proteinExistence type="predicted"/>